<dbReference type="SMART" id="SM00576">
    <property type="entry name" value="BTP"/>
    <property type="match status" value="1"/>
</dbReference>
<evidence type="ECO:0000256" key="1">
    <source>
        <dbReference type="ARBA" id="ARBA00004123"/>
    </source>
</evidence>
<keyword evidence="3" id="KW-0804">Transcription</keyword>
<keyword evidence="2" id="KW-0805">Transcription regulation</keyword>
<dbReference type="EMBL" id="JAIWQS010000007">
    <property type="protein sequence ID" value="KAJ8758989.1"/>
    <property type="molecule type" value="Genomic_DNA"/>
</dbReference>
<evidence type="ECO:0000313" key="7">
    <source>
        <dbReference type="Proteomes" id="UP001159364"/>
    </source>
</evidence>
<comment type="caution">
    <text evidence="6">The sequence shown here is derived from an EMBL/GenBank/DDBJ whole genome shotgun (WGS) entry which is preliminary data.</text>
</comment>
<sequence>MISKLQRDQKQKSRKKQNIQVPVAANPSDFAFIISKTAVSQVCQYVGFKSVQMSALETLTHITTLYLKTLAKTASTYSNASNRTQSNLFDIINALHDLSSIQGFEGASTLHNSENLLKSSVLRELYVFVNSNDEVPFAKPIPRRDFVALPRITDSLGSKLDNAHVPKWLPGFPDQSTYIAREETSSDKRMTGDMVLWENTDLAKHCGGRGDLVLIDKEESGDCESSKGRSDLAIERPRVRFKIQQLGNREMGCVGLDVRNMLCTRRKRKNCWNENGNHFGEEMSRVCNQGRTKAIV</sequence>
<dbReference type="InterPro" id="IPR037818">
    <property type="entry name" value="TAF8"/>
</dbReference>
<dbReference type="PANTHER" id="PTHR46338">
    <property type="entry name" value="TRANSCRIPTION INITIATION FACTOR TFIID SUBUNIT 8"/>
    <property type="match status" value="1"/>
</dbReference>
<protein>
    <recommendedName>
        <fullName evidence="5">Bromodomain associated domain-containing protein</fullName>
    </recommendedName>
</protein>
<dbReference type="GO" id="GO:0005669">
    <property type="term" value="C:transcription factor TFIID complex"/>
    <property type="evidence" value="ECO:0007669"/>
    <property type="project" value="InterPro"/>
</dbReference>
<name>A0AAV8SXY9_9ROSI</name>
<dbReference type="Gene3D" id="1.10.20.10">
    <property type="entry name" value="Histone, subunit A"/>
    <property type="match status" value="1"/>
</dbReference>
<dbReference type="InterPro" id="IPR006565">
    <property type="entry name" value="BTP"/>
</dbReference>
<dbReference type="InterPro" id="IPR009072">
    <property type="entry name" value="Histone-fold"/>
</dbReference>
<dbReference type="GO" id="GO:0046982">
    <property type="term" value="F:protein heterodimerization activity"/>
    <property type="evidence" value="ECO:0007669"/>
    <property type="project" value="InterPro"/>
</dbReference>
<organism evidence="6 7">
    <name type="scientific">Erythroxylum novogranatense</name>
    <dbReference type="NCBI Taxonomy" id="1862640"/>
    <lineage>
        <taxon>Eukaryota</taxon>
        <taxon>Viridiplantae</taxon>
        <taxon>Streptophyta</taxon>
        <taxon>Embryophyta</taxon>
        <taxon>Tracheophyta</taxon>
        <taxon>Spermatophyta</taxon>
        <taxon>Magnoliopsida</taxon>
        <taxon>eudicotyledons</taxon>
        <taxon>Gunneridae</taxon>
        <taxon>Pentapetalae</taxon>
        <taxon>rosids</taxon>
        <taxon>fabids</taxon>
        <taxon>Malpighiales</taxon>
        <taxon>Erythroxylaceae</taxon>
        <taxon>Erythroxylum</taxon>
    </lineage>
</organism>
<accession>A0AAV8SXY9</accession>
<proteinExistence type="predicted"/>
<dbReference type="SUPFAM" id="SSF47113">
    <property type="entry name" value="Histone-fold"/>
    <property type="match status" value="1"/>
</dbReference>
<keyword evidence="7" id="KW-1185">Reference proteome</keyword>
<keyword evidence="4" id="KW-0539">Nucleus</keyword>
<dbReference type="Pfam" id="PF07524">
    <property type="entry name" value="Bromo_TP"/>
    <property type="match status" value="1"/>
</dbReference>
<feature type="domain" description="Bromodomain associated" evidence="5">
    <location>
        <begin position="28"/>
        <end position="104"/>
    </location>
</feature>
<dbReference type="Proteomes" id="UP001159364">
    <property type="component" value="Linkage Group LG07"/>
</dbReference>
<evidence type="ECO:0000259" key="5">
    <source>
        <dbReference type="SMART" id="SM00576"/>
    </source>
</evidence>
<evidence type="ECO:0000256" key="3">
    <source>
        <dbReference type="ARBA" id="ARBA00023163"/>
    </source>
</evidence>
<evidence type="ECO:0000313" key="6">
    <source>
        <dbReference type="EMBL" id="KAJ8758989.1"/>
    </source>
</evidence>
<dbReference type="PANTHER" id="PTHR46338:SF13">
    <property type="entry name" value="TRANSCRIPTION INITIATION FACTOR TFIID SUBUNIT 8-LIKE"/>
    <property type="match status" value="1"/>
</dbReference>
<evidence type="ECO:0000256" key="4">
    <source>
        <dbReference type="ARBA" id="ARBA00023242"/>
    </source>
</evidence>
<reference evidence="6 7" key="1">
    <citation type="submission" date="2021-09" db="EMBL/GenBank/DDBJ databases">
        <title>Genomic insights and catalytic innovation underlie evolution of tropane alkaloids biosynthesis.</title>
        <authorList>
            <person name="Wang Y.-J."/>
            <person name="Tian T."/>
            <person name="Huang J.-P."/>
            <person name="Huang S.-X."/>
        </authorList>
    </citation>
    <scope>NUCLEOTIDE SEQUENCE [LARGE SCALE GENOMIC DNA]</scope>
    <source>
        <strain evidence="6">KIB-2018</strain>
        <tissue evidence="6">Leaf</tissue>
    </source>
</reference>
<gene>
    <name evidence="6" type="ORF">K2173_003227</name>
</gene>
<comment type="subcellular location">
    <subcellularLocation>
        <location evidence="1">Nucleus</location>
    </subcellularLocation>
</comment>
<dbReference type="AlphaFoldDB" id="A0AAV8SXY9"/>
<evidence type="ECO:0000256" key="2">
    <source>
        <dbReference type="ARBA" id="ARBA00023015"/>
    </source>
</evidence>